<keyword evidence="3" id="KW-0328">Glycosyltransferase</keyword>
<dbReference type="PANTHER" id="PTHR31933:SF4">
    <property type="entry name" value="O-FUCOSYLTRANSFERASE 8"/>
    <property type="match status" value="1"/>
</dbReference>
<evidence type="ECO:0000313" key="13">
    <source>
        <dbReference type="EMBL" id="KAH0449407.1"/>
    </source>
</evidence>
<dbReference type="InterPro" id="IPR052272">
    <property type="entry name" value="GT106_glycosyltransferase"/>
</dbReference>
<comment type="similarity">
    <text evidence="2">Belongs to the glycosyltransferase GT106 family.</text>
</comment>
<keyword evidence="4" id="KW-0808">Transferase</keyword>
<dbReference type="GO" id="GO:0006004">
    <property type="term" value="P:fucose metabolic process"/>
    <property type="evidence" value="ECO:0007669"/>
    <property type="project" value="UniProtKB-KW"/>
</dbReference>
<dbReference type="AlphaFoldDB" id="A0AAV7G170"/>
<keyword evidence="10" id="KW-0119">Carbohydrate metabolism</keyword>
<dbReference type="PIRSF" id="PIRSF009360">
    <property type="entry name" value="UCP009360"/>
    <property type="match status" value="1"/>
</dbReference>
<evidence type="ECO:0000256" key="5">
    <source>
        <dbReference type="ARBA" id="ARBA00022692"/>
    </source>
</evidence>
<dbReference type="CDD" id="cd11299">
    <property type="entry name" value="O-FucT_plant"/>
    <property type="match status" value="1"/>
</dbReference>
<keyword evidence="14" id="KW-1185">Reference proteome</keyword>
<keyword evidence="7 12" id="KW-0472">Membrane</keyword>
<evidence type="ECO:0000256" key="7">
    <source>
        <dbReference type="ARBA" id="ARBA00023136"/>
    </source>
</evidence>
<comment type="subcellular location">
    <subcellularLocation>
        <location evidence="1">Membrane</location>
        <topology evidence="1">Single-pass membrane protein</topology>
    </subcellularLocation>
</comment>
<accession>A0AAV7G170</accession>
<evidence type="ECO:0000256" key="9">
    <source>
        <dbReference type="ARBA" id="ARBA00023253"/>
    </source>
</evidence>
<organism evidence="13 14">
    <name type="scientific">Dendrobium chrysotoxum</name>
    <name type="common">Orchid</name>
    <dbReference type="NCBI Taxonomy" id="161865"/>
    <lineage>
        <taxon>Eukaryota</taxon>
        <taxon>Viridiplantae</taxon>
        <taxon>Streptophyta</taxon>
        <taxon>Embryophyta</taxon>
        <taxon>Tracheophyta</taxon>
        <taxon>Spermatophyta</taxon>
        <taxon>Magnoliopsida</taxon>
        <taxon>Liliopsida</taxon>
        <taxon>Asparagales</taxon>
        <taxon>Orchidaceae</taxon>
        <taxon>Epidendroideae</taxon>
        <taxon>Malaxideae</taxon>
        <taxon>Dendrobiinae</taxon>
        <taxon>Dendrobium</taxon>
    </lineage>
</organism>
<dbReference type="InterPro" id="IPR019378">
    <property type="entry name" value="GDP-Fuc_O-FucTrfase"/>
</dbReference>
<protein>
    <recommendedName>
        <fullName evidence="11">O-fucosyltransferase family protein</fullName>
    </recommendedName>
</protein>
<dbReference type="Proteomes" id="UP000775213">
    <property type="component" value="Unassembled WGS sequence"/>
</dbReference>
<evidence type="ECO:0000256" key="1">
    <source>
        <dbReference type="ARBA" id="ARBA00004167"/>
    </source>
</evidence>
<reference evidence="13 14" key="1">
    <citation type="journal article" date="2021" name="Hortic Res">
        <title>Chromosome-scale assembly of the Dendrobium chrysotoxum genome enhances the understanding of orchid evolution.</title>
        <authorList>
            <person name="Zhang Y."/>
            <person name="Zhang G.Q."/>
            <person name="Zhang D."/>
            <person name="Liu X.D."/>
            <person name="Xu X.Y."/>
            <person name="Sun W.H."/>
            <person name="Yu X."/>
            <person name="Zhu X."/>
            <person name="Wang Z.W."/>
            <person name="Zhao X."/>
            <person name="Zhong W.Y."/>
            <person name="Chen H."/>
            <person name="Yin W.L."/>
            <person name="Huang T."/>
            <person name="Niu S.C."/>
            <person name="Liu Z.J."/>
        </authorList>
    </citation>
    <scope>NUCLEOTIDE SEQUENCE [LARGE SCALE GENOMIC DNA]</scope>
    <source>
        <strain evidence="13">Lindl</strain>
    </source>
</reference>
<comment type="caution">
    <text evidence="13">The sequence shown here is derived from an EMBL/GenBank/DDBJ whole genome shotgun (WGS) entry which is preliminary data.</text>
</comment>
<evidence type="ECO:0000256" key="11">
    <source>
        <dbReference type="ARBA" id="ARBA00030350"/>
    </source>
</evidence>
<evidence type="ECO:0000256" key="8">
    <source>
        <dbReference type="ARBA" id="ARBA00023180"/>
    </source>
</evidence>
<dbReference type="GO" id="GO:0016020">
    <property type="term" value="C:membrane"/>
    <property type="evidence" value="ECO:0007669"/>
    <property type="project" value="UniProtKB-SubCell"/>
</dbReference>
<dbReference type="PANTHER" id="PTHR31933">
    <property type="entry name" value="O-FUCOSYLTRANSFERASE 2-RELATED"/>
    <property type="match status" value="1"/>
</dbReference>
<evidence type="ECO:0000256" key="4">
    <source>
        <dbReference type="ARBA" id="ARBA00022679"/>
    </source>
</evidence>
<dbReference type="EMBL" id="JAGFBR010000018">
    <property type="protein sequence ID" value="KAH0449407.1"/>
    <property type="molecule type" value="Genomic_DNA"/>
</dbReference>
<evidence type="ECO:0000256" key="3">
    <source>
        <dbReference type="ARBA" id="ARBA00022676"/>
    </source>
</evidence>
<evidence type="ECO:0000256" key="10">
    <source>
        <dbReference type="ARBA" id="ARBA00023277"/>
    </source>
</evidence>
<name>A0AAV7G170_DENCH</name>
<evidence type="ECO:0000256" key="12">
    <source>
        <dbReference type="SAM" id="Phobius"/>
    </source>
</evidence>
<keyword evidence="8" id="KW-0325">Glycoprotein</keyword>
<feature type="transmembrane region" description="Helical" evidence="12">
    <location>
        <begin position="98"/>
        <end position="123"/>
    </location>
</feature>
<evidence type="ECO:0000256" key="2">
    <source>
        <dbReference type="ARBA" id="ARBA00007737"/>
    </source>
</evidence>
<sequence length="652" mass="74172">MGESREFRNTLALITNLFAGVPSLSQTAARWMGRSASRMYLSQKDPISCWRLGLEHSGKNYSYLGVQLLTRKSCQVLKPSKTAAWGKRRAWICKQLRMVGFVFGLMGSFFLLDSVMLTVVHHISFRNGHFRSKEWQMQDGGSGYDINVENTEKLMYERLIKLAHTALAKNELQEDPFSQWKEPYEQASSWKPCADKSSSTDKSSSVVHQENVMNGSGFILVSANGGLNQQRVAVCNAVAIAAMLNASLVLPKFLYSSVWKDKSQFGDIYQEDYFINLLKDDVRIIKELPFHLQSLDLESIGSQVSDMDIRKESKPIYFSKVIRPLLLRNGVVHFLGFGNRLAFDPLPANLQKLRCKCNFHAFKFVPRIQEIGSLLLKRIRKYNYRVSELDKQLLGNHMPSNLLVGNNISGKPLKYLALHMRFEMDMVAYSVCDFGGGAKERRELQAYREIHFPTLVTRMKENASFSPAELRKLGRCPLTPEEAALMLSALGFKQRTYIYLAGSDIYGGRSRMLPFTTLYPNLVTKEDFLTPSELAPFRNFSSQLAALDFIACATADVFAMTDSGSQLSSLVTGFRTYHGRGRAPTLRPNKKRFAKILSQNGTLEWIEFEERVRKMIEENQRVQVRPRGRSIYRLPRSPGCMCKASERNLEHL</sequence>
<dbReference type="GO" id="GO:0016757">
    <property type="term" value="F:glycosyltransferase activity"/>
    <property type="evidence" value="ECO:0007669"/>
    <property type="project" value="UniProtKB-KW"/>
</dbReference>
<proteinExistence type="inferred from homology"/>
<dbReference type="InterPro" id="IPR024709">
    <property type="entry name" value="FucosylTrfase_pln"/>
</dbReference>
<evidence type="ECO:0000313" key="14">
    <source>
        <dbReference type="Proteomes" id="UP000775213"/>
    </source>
</evidence>
<keyword evidence="6 12" id="KW-1133">Transmembrane helix</keyword>
<gene>
    <name evidence="13" type="ORF">IEQ34_020099</name>
</gene>
<keyword evidence="5 12" id="KW-0812">Transmembrane</keyword>
<keyword evidence="9" id="KW-0294">Fucose metabolism</keyword>
<evidence type="ECO:0000256" key="6">
    <source>
        <dbReference type="ARBA" id="ARBA00022989"/>
    </source>
</evidence>
<dbReference type="Pfam" id="PF10250">
    <property type="entry name" value="O-FucT"/>
    <property type="match status" value="1"/>
</dbReference>